<feature type="transmembrane region" description="Helical" evidence="10">
    <location>
        <begin position="352"/>
        <end position="375"/>
    </location>
</feature>
<keyword evidence="4 10" id="KW-0812">Transmembrane</keyword>
<proteinExistence type="inferred from homology"/>
<keyword evidence="8 10" id="KW-0472">Membrane</keyword>
<evidence type="ECO:0000256" key="2">
    <source>
        <dbReference type="ARBA" id="ARBA00022448"/>
    </source>
</evidence>
<keyword evidence="5 10" id="KW-1133">Transmembrane helix</keyword>
<keyword evidence="10" id="KW-0050">Antiport</keyword>
<evidence type="ECO:0000313" key="13">
    <source>
        <dbReference type="Proteomes" id="UP000626697"/>
    </source>
</evidence>
<feature type="domain" description="Cation/H+ exchanger transmembrane" evidence="11">
    <location>
        <begin position="9"/>
        <end position="411"/>
    </location>
</feature>
<dbReference type="PANTHER" id="PTHR10110:SF86">
    <property type="entry name" value="SODIUM_HYDROGEN EXCHANGER 7"/>
    <property type="match status" value="1"/>
</dbReference>
<dbReference type="NCBIfam" id="TIGR00831">
    <property type="entry name" value="a_cpa1"/>
    <property type="match status" value="1"/>
</dbReference>
<dbReference type="EMBL" id="JACJHX010000018">
    <property type="protein sequence ID" value="MBA9028777.1"/>
    <property type="molecule type" value="Genomic_DNA"/>
</dbReference>
<name>A0ABR6CUS0_9BACI</name>
<evidence type="ECO:0000256" key="9">
    <source>
        <dbReference type="ARBA" id="ARBA00023201"/>
    </source>
</evidence>
<evidence type="ECO:0000256" key="1">
    <source>
        <dbReference type="ARBA" id="ARBA00004651"/>
    </source>
</evidence>
<dbReference type="InterPro" id="IPR004705">
    <property type="entry name" value="Cation/H_exchanger_CPA1_bac"/>
</dbReference>
<comment type="caution">
    <text evidence="12">The sequence shown here is derived from an EMBL/GenBank/DDBJ whole genome shotgun (WGS) entry which is preliminary data.</text>
</comment>
<dbReference type="PANTHER" id="PTHR10110">
    <property type="entry name" value="SODIUM/HYDROGEN EXCHANGER"/>
    <property type="match status" value="1"/>
</dbReference>
<keyword evidence="13" id="KW-1185">Reference proteome</keyword>
<comment type="similarity">
    <text evidence="10">Belongs to the monovalent cation:proton antiporter 1 (CPA1) transporter (TC 2.A.36) family.</text>
</comment>
<evidence type="ECO:0000313" key="12">
    <source>
        <dbReference type="EMBL" id="MBA9028777.1"/>
    </source>
</evidence>
<dbReference type="Pfam" id="PF00999">
    <property type="entry name" value="Na_H_Exchanger"/>
    <property type="match status" value="1"/>
</dbReference>
<keyword evidence="6 10" id="KW-0915">Sodium</keyword>
<reference evidence="12 13" key="1">
    <citation type="submission" date="2020-08" db="EMBL/GenBank/DDBJ databases">
        <title>Genomic Encyclopedia of Type Strains, Phase IV (KMG-IV): sequencing the most valuable type-strain genomes for metagenomic binning, comparative biology and taxonomic classification.</title>
        <authorList>
            <person name="Goeker M."/>
        </authorList>
    </citation>
    <scope>NUCLEOTIDE SEQUENCE [LARGE SCALE GENOMIC DNA]</scope>
    <source>
        <strain evidence="12 13">DSM 105481</strain>
    </source>
</reference>
<evidence type="ECO:0000256" key="3">
    <source>
        <dbReference type="ARBA" id="ARBA00022475"/>
    </source>
</evidence>
<keyword evidence="2 10" id="KW-0813">Transport</keyword>
<feature type="transmembrane region" description="Helical" evidence="10">
    <location>
        <begin position="274"/>
        <end position="291"/>
    </location>
</feature>
<accession>A0ABR6CUS0</accession>
<comment type="subcellular location">
    <subcellularLocation>
        <location evidence="1 10">Cell membrane</location>
        <topology evidence="1 10">Multi-pass membrane protein</topology>
    </subcellularLocation>
</comment>
<evidence type="ECO:0000256" key="6">
    <source>
        <dbReference type="ARBA" id="ARBA00023053"/>
    </source>
</evidence>
<feature type="transmembrane region" description="Helical" evidence="10">
    <location>
        <begin position="216"/>
        <end position="232"/>
    </location>
</feature>
<keyword evidence="7 10" id="KW-0406">Ion transport</keyword>
<protein>
    <submittedName>
        <fullName evidence="12">CPA1 family monovalent cation:H+ antiporter</fullName>
    </submittedName>
</protein>
<sequence>MELFLIVLLLLFTIGLSNMINHFIPFIPVPLIQIALGGILAILPMGLHVPMEPELFFVLFIAPLLFNDGKNVPRSALWKLRVPILLLALGLVLVTVLIIGYLIHWLIPSIPLPAAFALAAILSPTDVVAVGAMASRVKLPKVIMHTLEGEGLMNDASGLVAFKFAVAATVTGYFSLVEASLSFIIIALGGLIGGGLIAFMIIRLRVIIRRLGMEDVTIHMLIQILTPFVIYLSVEHFHFSGILGVVAGGIVHAIERDHEQSPTIKLQIVSNSTWSVILFILNGLVFVLLGFQVPGVANSIFQNAAFNNKEVIGYIIIISISLFALRFAWVLMAWWTGWKVKKEMVKPSFKAIGMITVSGVRGAVTLAGAFTIPFALDDGSPFPERSLIIFIAAGVILATLLVTSIFLPIIARSKEEYTGENKAETEKRALIHSHLAAIKAVESSITNENRDVAVRIISKYNLRLNQAYAAGSQKNQSEMRERENKIRLIGIEAEEKEIENLVNSELVDGETVYLYLEHIQRMKMAVTNRMKYRRLIFSLFLKKLLLMISYLFSIRKRELIEQRNEHLHKFITLKVKTAKAAIREIKEKTSPEDRGISLIVIAEYSSLISRFKRETKVSERYKQINFERDLQYIAIQAERDDIQDMFEEGTISFEIAQKIRQYINIREASTVEESNYGP</sequence>
<feature type="transmembrane region" description="Helical" evidence="10">
    <location>
        <begin position="156"/>
        <end position="176"/>
    </location>
</feature>
<gene>
    <name evidence="12" type="ORF">HNP81_004098</name>
</gene>
<evidence type="ECO:0000256" key="8">
    <source>
        <dbReference type="ARBA" id="ARBA00023136"/>
    </source>
</evidence>
<dbReference type="Gene3D" id="6.10.140.1330">
    <property type="match status" value="1"/>
</dbReference>
<comment type="function">
    <text evidence="10">Na(+)/H(+) antiporter that extrudes sodium in exchange for external protons.</text>
</comment>
<feature type="transmembrane region" description="Helical" evidence="10">
    <location>
        <begin position="84"/>
        <end position="107"/>
    </location>
</feature>
<dbReference type="RefSeq" id="WP_182503758.1">
    <property type="nucleotide sequence ID" value="NZ_JACJHX010000018.1"/>
</dbReference>
<evidence type="ECO:0000256" key="5">
    <source>
        <dbReference type="ARBA" id="ARBA00022989"/>
    </source>
</evidence>
<feature type="transmembrane region" description="Helical" evidence="10">
    <location>
        <begin position="113"/>
        <end position="135"/>
    </location>
</feature>
<organism evidence="12 13">
    <name type="scientific">Peribacillus huizhouensis</name>
    <dbReference type="NCBI Taxonomy" id="1501239"/>
    <lineage>
        <taxon>Bacteria</taxon>
        <taxon>Bacillati</taxon>
        <taxon>Bacillota</taxon>
        <taxon>Bacilli</taxon>
        <taxon>Bacillales</taxon>
        <taxon>Bacillaceae</taxon>
        <taxon>Peribacillus</taxon>
    </lineage>
</organism>
<feature type="transmembrane region" description="Helical" evidence="10">
    <location>
        <begin position="387"/>
        <end position="411"/>
    </location>
</feature>
<dbReference type="InterPro" id="IPR006153">
    <property type="entry name" value="Cation/H_exchanger_TM"/>
</dbReference>
<feature type="transmembrane region" description="Helical" evidence="10">
    <location>
        <begin position="238"/>
        <end position="254"/>
    </location>
</feature>
<feature type="transmembrane region" description="Helical" evidence="10">
    <location>
        <begin position="532"/>
        <end position="552"/>
    </location>
</feature>
<keyword evidence="9 10" id="KW-0739">Sodium transport</keyword>
<feature type="transmembrane region" description="Helical" evidence="10">
    <location>
        <begin position="182"/>
        <end position="204"/>
    </location>
</feature>
<evidence type="ECO:0000256" key="4">
    <source>
        <dbReference type="ARBA" id="ARBA00022692"/>
    </source>
</evidence>
<keyword evidence="3 10" id="KW-1003">Cell membrane</keyword>
<dbReference type="Proteomes" id="UP000626697">
    <property type="component" value="Unassembled WGS sequence"/>
</dbReference>
<evidence type="ECO:0000259" key="11">
    <source>
        <dbReference type="Pfam" id="PF00999"/>
    </source>
</evidence>
<feature type="transmembrane region" description="Helical" evidence="10">
    <location>
        <begin position="311"/>
        <end position="331"/>
    </location>
</feature>
<evidence type="ECO:0000256" key="10">
    <source>
        <dbReference type="RuleBase" id="RU366002"/>
    </source>
</evidence>
<dbReference type="InterPro" id="IPR018422">
    <property type="entry name" value="Cation/H_exchanger_CPA1"/>
</dbReference>
<evidence type="ECO:0000256" key="7">
    <source>
        <dbReference type="ARBA" id="ARBA00023065"/>
    </source>
</evidence>